<evidence type="ECO:0000313" key="3">
    <source>
        <dbReference type="Proteomes" id="UP000014113"/>
    </source>
</evidence>
<dbReference type="RefSeq" id="WP_016183552.1">
    <property type="nucleotide sequence ID" value="NZ_JXKI01000004.1"/>
</dbReference>
<keyword evidence="1" id="KW-0812">Transmembrane</keyword>
<keyword evidence="3" id="KW-1185">Reference proteome</keyword>
<reference evidence="2" key="1">
    <citation type="submission" date="2013-03" db="EMBL/GenBank/DDBJ databases">
        <title>The Genome Sequence of Enterococcus columbae ATCC_51263 (PacBio/Illumina hybrid assembly).</title>
        <authorList>
            <consortium name="The Broad Institute Genomics Platform"/>
            <consortium name="The Broad Institute Genome Sequencing Center for Infectious Disease"/>
            <person name="Earl A."/>
            <person name="Russ C."/>
            <person name="Gilmore M."/>
            <person name="Surin D."/>
            <person name="Walker B."/>
            <person name="Young S."/>
            <person name="Zeng Q."/>
            <person name="Gargeya S."/>
            <person name="Fitzgerald M."/>
            <person name="Haas B."/>
            <person name="Abouelleil A."/>
            <person name="Allen A.W."/>
            <person name="Alvarado L."/>
            <person name="Arachchi H.M."/>
            <person name="Berlin A.M."/>
            <person name="Chapman S.B."/>
            <person name="Gainer-Dewar J."/>
            <person name="Goldberg J."/>
            <person name="Griggs A."/>
            <person name="Gujja S."/>
            <person name="Hansen M."/>
            <person name="Howarth C."/>
            <person name="Imamovic A."/>
            <person name="Ireland A."/>
            <person name="Larimer J."/>
            <person name="McCowan C."/>
            <person name="Murphy C."/>
            <person name="Pearson M."/>
            <person name="Poon T.W."/>
            <person name="Priest M."/>
            <person name="Roberts A."/>
            <person name="Saif S."/>
            <person name="Shea T."/>
            <person name="Sisk P."/>
            <person name="Sykes S."/>
            <person name="Wortman J."/>
            <person name="Nusbaum C."/>
            <person name="Birren B."/>
        </authorList>
    </citation>
    <scope>NUCLEOTIDE SEQUENCE [LARGE SCALE GENOMIC DNA]</scope>
    <source>
        <strain evidence="2">ATCC 51263</strain>
    </source>
</reference>
<accession>S1NJF6</accession>
<dbReference type="PATRIC" id="fig|1121865.3.peg.1373"/>
<organism evidence="2 3">
    <name type="scientific">Enterococcus columbae DSM 7374 = ATCC 51263</name>
    <dbReference type="NCBI Taxonomy" id="1121865"/>
    <lineage>
        <taxon>Bacteria</taxon>
        <taxon>Bacillati</taxon>
        <taxon>Bacillota</taxon>
        <taxon>Bacilli</taxon>
        <taxon>Lactobacillales</taxon>
        <taxon>Enterococcaceae</taxon>
        <taxon>Enterococcus</taxon>
    </lineage>
</organism>
<gene>
    <name evidence="2" type="ORF">I568_02026</name>
</gene>
<proteinExistence type="predicted"/>
<dbReference type="EMBL" id="ASWJ01000009">
    <property type="protein sequence ID" value="EOW80326.1"/>
    <property type="molecule type" value="Genomic_DNA"/>
</dbReference>
<name>S1NJF6_9ENTE</name>
<evidence type="ECO:0000313" key="2">
    <source>
        <dbReference type="EMBL" id="EOW80326.1"/>
    </source>
</evidence>
<feature type="transmembrane region" description="Helical" evidence="1">
    <location>
        <begin position="6"/>
        <end position="25"/>
    </location>
</feature>
<keyword evidence="1" id="KW-0472">Membrane</keyword>
<comment type="caution">
    <text evidence="2">The sequence shown here is derived from an EMBL/GenBank/DDBJ whole genome shotgun (WGS) entry which is preliminary data.</text>
</comment>
<protein>
    <submittedName>
        <fullName evidence="2">Uncharacterized protein</fullName>
    </submittedName>
</protein>
<evidence type="ECO:0000256" key="1">
    <source>
        <dbReference type="SAM" id="Phobius"/>
    </source>
</evidence>
<dbReference type="AlphaFoldDB" id="S1NJF6"/>
<keyword evidence="1" id="KW-1133">Transmembrane helix</keyword>
<sequence length="165" mass="19713">MKKRVIQILISLCFIEFMMLVFQFGSRYIDNRAYEEVRQEILSDMQTKHLHTSRIFREIGSPHGENIQIWQLSTQGKFAFLDKLKMKQVSYDEIAGVEEMSIFHRLDDTQLDYNKNFDVKAFLFTYNELKKEGSTLYYRYQRSGVDSYYLVNPALKFGLLLRVEY</sequence>
<dbReference type="Proteomes" id="UP000014113">
    <property type="component" value="Unassembled WGS sequence"/>
</dbReference>